<accession>A0ABW5NS84</accession>
<organism evidence="7 8">
    <name type="scientific">Flavobacterium suzhouense</name>
    <dbReference type="NCBI Taxonomy" id="1529638"/>
    <lineage>
        <taxon>Bacteria</taxon>
        <taxon>Pseudomonadati</taxon>
        <taxon>Bacteroidota</taxon>
        <taxon>Flavobacteriia</taxon>
        <taxon>Flavobacteriales</taxon>
        <taxon>Flavobacteriaceae</taxon>
        <taxon>Flavobacterium</taxon>
    </lineage>
</organism>
<evidence type="ECO:0000313" key="8">
    <source>
        <dbReference type="Proteomes" id="UP001597480"/>
    </source>
</evidence>
<dbReference type="RefSeq" id="WP_379820149.1">
    <property type="nucleotide sequence ID" value="NZ_JBHUMD010000007.1"/>
</dbReference>
<keyword evidence="5" id="KW-0732">Signal</keyword>
<reference evidence="8" key="1">
    <citation type="journal article" date="2019" name="Int. J. Syst. Evol. Microbiol.">
        <title>The Global Catalogue of Microorganisms (GCM) 10K type strain sequencing project: providing services to taxonomists for standard genome sequencing and annotation.</title>
        <authorList>
            <consortium name="The Broad Institute Genomics Platform"/>
            <consortium name="The Broad Institute Genome Sequencing Center for Infectious Disease"/>
            <person name="Wu L."/>
            <person name="Ma J."/>
        </authorList>
    </citation>
    <scope>NUCLEOTIDE SEQUENCE [LARGE SCALE GENOMIC DNA]</scope>
    <source>
        <strain evidence="8">KCTC 42107</strain>
    </source>
</reference>
<feature type="chain" id="PRO_5046676531" evidence="5">
    <location>
        <begin position="18"/>
        <end position="327"/>
    </location>
</feature>
<dbReference type="Proteomes" id="UP001597480">
    <property type="component" value="Unassembled WGS sequence"/>
</dbReference>
<protein>
    <submittedName>
        <fullName evidence="7">TlpA family protein disulfide reductase</fullName>
    </submittedName>
</protein>
<dbReference type="InterPro" id="IPR050553">
    <property type="entry name" value="Thioredoxin_ResA/DsbE_sf"/>
</dbReference>
<keyword evidence="2" id="KW-0201">Cytochrome c-type biogenesis</keyword>
<dbReference type="InterPro" id="IPR036249">
    <property type="entry name" value="Thioredoxin-like_sf"/>
</dbReference>
<comment type="caution">
    <text evidence="7">The sequence shown here is derived from an EMBL/GenBank/DDBJ whole genome shotgun (WGS) entry which is preliminary data.</text>
</comment>
<dbReference type="CDD" id="cd02966">
    <property type="entry name" value="TlpA_like_family"/>
    <property type="match status" value="1"/>
</dbReference>
<keyword evidence="8" id="KW-1185">Reference proteome</keyword>
<dbReference type="PANTHER" id="PTHR42852">
    <property type="entry name" value="THIOL:DISULFIDE INTERCHANGE PROTEIN DSBE"/>
    <property type="match status" value="1"/>
</dbReference>
<sequence length="327" mass="36610">MKKIAFLFLLAITGAYAQTEVKFSAKIQNRNTDSLLVRSKTFKKVLKADNKGAFKDSFAAETGFYQLYDGTESTTVYLKNGFDLALTMDAKMFDESIVYKGKGEKENNYLAKKALDTEVLYEKLSKTEKAADQKALIDAFISGSEQQLKDPGLDASFAGIMTKELEADRKELTAMGEQVAKMMKMTGQPSPLFTYENFKGGNTSLADFKGKYVYIDVWATWCGPCRQEIPFLQKVEEKYHDKNIAFVSISIDKAKDHEKWKKMVKDKSLGGVQLFADKDWSSDFILAYGIDSIPRFILIGPDGKVINADALRPSDTALQAQLDSLLK</sequence>
<evidence type="ECO:0000259" key="6">
    <source>
        <dbReference type="PROSITE" id="PS51352"/>
    </source>
</evidence>
<dbReference type="Pfam" id="PF08534">
    <property type="entry name" value="Redoxin"/>
    <property type="match status" value="1"/>
</dbReference>
<evidence type="ECO:0000256" key="4">
    <source>
        <dbReference type="ARBA" id="ARBA00023284"/>
    </source>
</evidence>
<feature type="domain" description="Thioredoxin" evidence="6">
    <location>
        <begin position="184"/>
        <end position="327"/>
    </location>
</feature>
<dbReference type="SUPFAM" id="SSF52833">
    <property type="entry name" value="Thioredoxin-like"/>
    <property type="match status" value="1"/>
</dbReference>
<keyword evidence="4" id="KW-0676">Redox-active center</keyword>
<keyword evidence="3" id="KW-1015">Disulfide bond</keyword>
<dbReference type="EMBL" id="JBHUMD010000007">
    <property type="protein sequence ID" value="MFD2601593.1"/>
    <property type="molecule type" value="Genomic_DNA"/>
</dbReference>
<gene>
    <name evidence="7" type="ORF">ACFSR3_05955</name>
</gene>
<evidence type="ECO:0000256" key="3">
    <source>
        <dbReference type="ARBA" id="ARBA00023157"/>
    </source>
</evidence>
<evidence type="ECO:0000313" key="7">
    <source>
        <dbReference type="EMBL" id="MFD2601593.1"/>
    </source>
</evidence>
<comment type="subcellular location">
    <subcellularLocation>
        <location evidence="1">Cell envelope</location>
    </subcellularLocation>
</comment>
<dbReference type="PANTHER" id="PTHR42852:SF6">
    <property type="entry name" value="THIOL:DISULFIDE INTERCHANGE PROTEIN DSBE"/>
    <property type="match status" value="1"/>
</dbReference>
<name>A0ABW5NS84_9FLAO</name>
<dbReference type="InterPro" id="IPR013766">
    <property type="entry name" value="Thioredoxin_domain"/>
</dbReference>
<proteinExistence type="predicted"/>
<evidence type="ECO:0000256" key="5">
    <source>
        <dbReference type="SAM" id="SignalP"/>
    </source>
</evidence>
<evidence type="ECO:0000256" key="1">
    <source>
        <dbReference type="ARBA" id="ARBA00004196"/>
    </source>
</evidence>
<dbReference type="InterPro" id="IPR013740">
    <property type="entry name" value="Redoxin"/>
</dbReference>
<evidence type="ECO:0000256" key="2">
    <source>
        <dbReference type="ARBA" id="ARBA00022748"/>
    </source>
</evidence>
<dbReference type="PROSITE" id="PS51352">
    <property type="entry name" value="THIOREDOXIN_2"/>
    <property type="match status" value="1"/>
</dbReference>
<feature type="signal peptide" evidence="5">
    <location>
        <begin position="1"/>
        <end position="17"/>
    </location>
</feature>
<dbReference type="Gene3D" id="3.40.30.10">
    <property type="entry name" value="Glutaredoxin"/>
    <property type="match status" value="1"/>
</dbReference>